<name>A6GA44_9BACT</name>
<keyword evidence="1" id="KW-0808">Transferase</keyword>
<dbReference type="Gene3D" id="1.10.510.10">
    <property type="entry name" value="Transferase(Phosphotransferase) domain 1"/>
    <property type="match status" value="1"/>
</dbReference>
<keyword evidence="2 5" id="KW-0547">Nucleotide-binding</keyword>
<dbReference type="PANTHER" id="PTHR43289:SF6">
    <property type="entry name" value="SERINE_THREONINE-PROTEIN KINASE NEKL-3"/>
    <property type="match status" value="1"/>
</dbReference>
<feature type="region of interest" description="Disordered" evidence="6">
    <location>
        <begin position="1"/>
        <end position="22"/>
    </location>
</feature>
<evidence type="ECO:0000313" key="9">
    <source>
        <dbReference type="Proteomes" id="UP000005801"/>
    </source>
</evidence>
<dbReference type="SUPFAM" id="SSF56112">
    <property type="entry name" value="Protein kinase-like (PK-like)"/>
    <property type="match status" value="1"/>
</dbReference>
<dbReference type="GO" id="GO:0004674">
    <property type="term" value="F:protein serine/threonine kinase activity"/>
    <property type="evidence" value="ECO:0007669"/>
    <property type="project" value="UniProtKB-KW"/>
</dbReference>
<dbReference type="InterPro" id="IPR000719">
    <property type="entry name" value="Prot_kinase_dom"/>
</dbReference>
<gene>
    <name evidence="8" type="ORF">PPSIR1_17395</name>
</gene>
<organism evidence="8 9">
    <name type="scientific">Plesiocystis pacifica SIR-1</name>
    <dbReference type="NCBI Taxonomy" id="391625"/>
    <lineage>
        <taxon>Bacteria</taxon>
        <taxon>Pseudomonadati</taxon>
        <taxon>Myxococcota</taxon>
        <taxon>Polyangia</taxon>
        <taxon>Nannocystales</taxon>
        <taxon>Nannocystaceae</taxon>
        <taxon>Plesiocystis</taxon>
    </lineage>
</organism>
<comment type="caution">
    <text evidence="8">The sequence shown here is derived from an EMBL/GenBank/DDBJ whole genome shotgun (WGS) entry which is preliminary data.</text>
</comment>
<dbReference type="PROSITE" id="PS50011">
    <property type="entry name" value="PROTEIN_KINASE_DOM"/>
    <property type="match status" value="1"/>
</dbReference>
<dbReference type="InterPro" id="IPR011009">
    <property type="entry name" value="Kinase-like_dom_sf"/>
</dbReference>
<evidence type="ECO:0000256" key="3">
    <source>
        <dbReference type="ARBA" id="ARBA00022777"/>
    </source>
</evidence>
<feature type="compositionally biased region" description="Low complexity" evidence="6">
    <location>
        <begin position="418"/>
        <end position="436"/>
    </location>
</feature>
<sequence>MGQADTIDSSQDAGKRAQDEDEDVDLSGMTFANRYKLVHILGRGGMGEVYLADHTVIPKQYAVKVLSARRLTGGDALERFMQEARTASSIRHPNVVEITDFGFSTEGLPYLVMEYLDGEELATLMKRDGPLPWPRVRAFMLQLLEALHAAHQRGVIHRDVKPQNCIRLYAAEPGKDLKVLDFGLAKVIDEELKTESLTETGVLMGTVHYMSPEQARSEAIDARTDIYSAGVVAYQMLTGQLPFQAPRMTGVLSKLLIDPVPAMADAAPGVNVPAVVEDVVVRAMAKNPDHRYASAAAFAEAIRSLPEDPRELARMGAFPWRKVALAVGLVVVLLITLRAIANGMAGDGPDTPGEAAGFADVPEGVPVRLPPKPEDGGEEEAKVGTVSGKGRPSEVFAPTSQPGAKAGSEAGGAGGAAGTPSVAAPPVETPSKAKGSGKSKGSGKGEGTKAPAPSDPPADTPSTPGATTTYTFVLDAAGRSCDLKVDDRRQDCGDGRKLYLTEGGHELRWRFSGGAWQSETLTVQPGPRRCLLLYSDAAQVMGGGCPGGSQ</sequence>
<proteinExistence type="predicted"/>
<dbReference type="Pfam" id="PF00069">
    <property type="entry name" value="Pkinase"/>
    <property type="match status" value="1"/>
</dbReference>
<feature type="region of interest" description="Disordered" evidence="6">
    <location>
        <begin position="351"/>
        <end position="468"/>
    </location>
</feature>
<feature type="domain" description="Protein kinase" evidence="7">
    <location>
        <begin position="35"/>
        <end position="303"/>
    </location>
</feature>
<keyword evidence="8" id="KW-0723">Serine/threonine-protein kinase</keyword>
<evidence type="ECO:0000313" key="8">
    <source>
        <dbReference type="EMBL" id="EDM77257.1"/>
    </source>
</evidence>
<keyword evidence="9" id="KW-1185">Reference proteome</keyword>
<dbReference type="STRING" id="391625.PPSIR1_17395"/>
<protein>
    <submittedName>
        <fullName evidence="8">Serine/threonine protein kinase</fullName>
    </submittedName>
</protein>
<dbReference type="Gene3D" id="3.30.200.20">
    <property type="entry name" value="Phosphorylase Kinase, domain 1"/>
    <property type="match status" value="1"/>
</dbReference>
<evidence type="ECO:0000256" key="5">
    <source>
        <dbReference type="PROSITE-ProRule" id="PRU10141"/>
    </source>
</evidence>
<evidence type="ECO:0000256" key="4">
    <source>
        <dbReference type="ARBA" id="ARBA00022840"/>
    </source>
</evidence>
<feature type="binding site" evidence="5">
    <location>
        <position position="64"/>
    </location>
    <ligand>
        <name>ATP</name>
        <dbReference type="ChEBI" id="CHEBI:30616"/>
    </ligand>
</feature>
<dbReference type="Proteomes" id="UP000005801">
    <property type="component" value="Unassembled WGS sequence"/>
</dbReference>
<dbReference type="InterPro" id="IPR017441">
    <property type="entry name" value="Protein_kinase_ATP_BS"/>
</dbReference>
<dbReference type="SMART" id="SM00220">
    <property type="entry name" value="S_TKc"/>
    <property type="match status" value="1"/>
</dbReference>
<evidence type="ECO:0000256" key="1">
    <source>
        <dbReference type="ARBA" id="ARBA00022679"/>
    </source>
</evidence>
<dbReference type="GO" id="GO:0005524">
    <property type="term" value="F:ATP binding"/>
    <property type="evidence" value="ECO:0007669"/>
    <property type="project" value="UniProtKB-UniRule"/>
</dbReference>
<reference evidence="8 9" key="1">
    <citation type="submission" date="2007-06" db="EMBL/GenBank/DDBJ databases">
        <authorList>
            <person name="Shimkets L."/>
            <person name="Ferriera S."/>
            <person name="Johnson J."/>
            <person name="Kravitz S."/>
            <person name="Beeson K."/>
            <person name="Sutton G."/>
            <person name="Rogers Y.-H."/>
            <person name="Friedman R."/>
            <person name="Frazier M."/>
            <person name="Venter J.C."/>
        </authorList>
    </citation>
    <scope>NUCLEOTIDE SEQUENCE [LARGE SCALE GENOMIC DNA]</scope>
    <source>
        <strain evidence="8 9">SIR-1</strain>
    </source>
</reference>
<dbReference type="CDD" id="cd14014">
    <property type="entry name" value="STKc_PknB_like"/>
    <property type="match status" value="1"/>
</dbReference>
<keyword evidence="3 8" id="KW-0418">Kinase</keyword>
<keyword evidence="4 5" id="KW-0067">ATP-binding</keyword>
<dbReference type="AlphaFoldDB" id="A6GA44"/>
<dbReference type="PROSITE" id="PS00107">
    <property type="entry name" value="PROTEIN_KINASE_ATP"/>
    <property type="match status" value="1"/>
</dbReference>
<dbReference type="PANTHER" id="PTHR43289">
    <property type="entry name" value="MITOGEN-ACTIVATED PROTEIN KINASE KINASE KINASE 20-RELATED"/>
    <property type="match status" value="1"/>
</dbReference>
<dbReference type="EMBL" id="ABCS01000049">
    <property type="protein sequence ID" value="EDM77257.1"/>
    <property type="molecule type" value="Genomic_DNA"/>
</dbReference>
<feature type="compositionally biased region" description="Polar residues" evidence="6">
    <location>
        <begin position="1"/>
        <end position="12"/>
    </location>
</feature>
<evidence type="ECO:0000256" key="6">
    <source>
        <dbReference type="SAM" id="MobiDB-lite"/>
    </source>
</evidence>
<evidence type="ECO:0000259" key="7">
    <source>
        <dbReference type="PROSITE" id="PS50011"/>
    </source>
</evidence>
<evidence type="ECO:0000256" key="2">
    <source>
        <dbReference type="ARBA" id="ARBA00022741"/>
    </source>
</evidence>
<dbReference type="eggNOG" id="COG0515">
    <property type="taxonomic scope" value="Bacteria"/>
</dbReference>
<feature type="compositionally biased region" description="Basic and acidic residues" evidence="6">
    <location>
        <begin position="371"/>
        <end position="382"/>
    </location>
</feature>
<accession>A6GA44</accession>